<dbReference type="AlphaFoldDB" id="A0A0A9BUD7"/>
<reference evidence="1" key="1">
    <citation type="submission" date="2014-09" db="EMBL/GenBank/DDBJ databases">
        <authorList>
            <person name="Magalhaes I.L.F."/>
            <person name="Oliveira U."/>
            <person name="Santos F.R."/>
            <person name="Vidigal T.H.D.A."/>
            <person name="Brescovit A.D."/>
            <person name="Santos A.J."/>
        </authorList>
    </citation>
    <scope>NUCLEOTIDE SEQUENCE</scope>
    <source>
        <tissue evidence="1">Shoot tissue taken approximately 20 cm above the soil surface</tissue>
    </source>
</reference>
<reference evidence="1" key="2">
    <citation type="journal article" date="2015" name="Data Brief">
        <title>Shoot transcriptome of the giant reed, Arundo donax.</title>
        <authorList>
            <person name="Barrero R.A."/>
            <person name="Guerrero F.D."/>
            <person name="Moolhuijzen P."/>
            <person name="Goolsby J.A."/>
            <person name="Tidwell J."/>
            <person name="Bellgard S.E."/>
            <person name="Bellgard M.I."/>
        </authorList>
    </citation>
    <scope>NUCLEOTIDE SEQUENCE</scope>
    <source>
        <tissue evidence="1">Shoot tissue taken approximately 20 cm above the soil surface</tissue>
    </source>
</reference>
<evidence type="ECO:0000313" key="1">
    <source>
        <dbReference type="EMBL" id="JAD64785.1"/>
    </source>
</evidence>
<sequence length="36" mass="4046">MAELLAGEPLFGEVDTEDDMLMEVFHLRHEIDSVGV</sequence>
<dbReference type="EMBL" id="GBRH01233110">
    <property type="protein sequence ID" value="JAD64785.1"/>
    <property type="molecule type" value="Transcribed_RNA"/>
</dbReference>
<name>A0A0A9BUD7_ARUDO</name>
<proteinExistence type="predicted"/>
<protein>
    <submittedName>
        <fullName evidence="1">Uncharacterized protein</fullName>
    </submittedName>
</protein>
<accession>A0A0A9BUD7</accession>
<organism evidence="1">
    <name type="scientific">Arundo donax</name>
    <name type="common">Giant reed</name>
    <name type="synonym">Donax arundinaceus</name>
    <dbReference type="NCBI Taxonomy" id="35708"/>
    <lineage>
        <taxon>Eukaryota</taxon>
        <taxon>Viridiplantae</taxon>
        <taxon>Streptophyta</taxon>
        <taxon>Embryophyta</taxon>
        <taxon>Tracheophyta</taxon>
        <taxon>Spermatophyta</taxon>
        <taxon>Magnoliopsida</taxon>
        <taxon>Liliopsida</taxon>
        <taxon>Poales</taxon>
        <taxon>Poaceae</taxon>
        <taxon>PACMAD clade</taxon>
        <taxon>Arundinoideae</taxon>
        <taxon>Arundineae</taxon>
        <taxon>Arundo</taxon>
    </lineage>
</organism>